<comment type="caution">
    <text evidence="2">The sequence shown here is derived from an EMBL/GenBank/DDBJ whole genome shotgun (WGS) entry which is preliminary data.</text>
</comment>
<keyword evidence="1" id="KW-0812">Transmembrane</keyword>
<feature type="transmembrane region" description="Helical" evidence="1">
    <location>
        <begin position="85"/>
        <end position="106"/>
    </location>
</feature>
<evidence type="ECO:0000256" key="1">
    <source>
        <dbReference type="SAM" id="Phobius"/>
    </source>
</evidence>
<keyword evidence="1" id="KW-0472">Membrane</keyword>
<dbReference type="OrthoDB" id="10010511at2"/>
<evidence type="ECO:0000313" key="3">
    <source>
        <dbReference type="EMBL" id="RUQ84617.1"/>
    </source>
</evidence>
<reference evidence="2 4" key="1">
    <citation type="submission" date="2018-03" db="EMBL/GenBank/DDBJ databases">
        <title>Genomic Encyclopedia of Archaeal and Bacterial Type Strains, Phase II (KMG-II): from individual species to whole genera.</title>
        <authorList>
            <person name="Goeker M."/>
        </authorList>
    </citation>
    <scope>NUCLEOTIDE SEQUENCE [LARGE SCALE GENOMIC DNA]</scope>
    <source>
        <strain evidence="2 4">DSM 21548</strain>
    </source>
</reference>
<dbReference type="EMBL" id="RZGY01000002">
    <property type="protein sequence ID" value="RUQ84617.1"/>
    <property type="molecule type" value="Genomic_DNA"/>
</dbReference>
<name>A0A2P8GTJ9_9MICO</name>
<gene>
    <name evidence="2" type="ORF">CLV49_0898</name>
    <name evidence="3" type="ORF">ELQ93_13510</name>
</gene>
<reference evidence="3 5" key="2">
    <citation type="submission" date="2018-12" db="EMBL/GenBank/DDBJ databases">
        <authorList>
            <person name="hu s."/>
            <person name="Xu Y."/>
            <person name="Xu B."/>
            <person name="Li F."/>
        </authorList>
    </citation>
    <scope>NUCLEOTIDE SEQUENCE [LARGE SCALE GENOMIC DNA]</scope>
    <source>
        <strain evidence="3 5">KSW2-17</strain>
    </source>
</reference>
<protein>
    <submittedName>
        <fullName evidence="2">Uncharacterized protein</fullName>
    </submittedName>
</protein>
<keyword evidence="1" id="KW-1133">Transmembrane helix</keyword>
<feature type="transmembrane region" description="Helical" evidence="1">
    <location>
        <begin position="21"/>
        <end position="45"/>
    </location>
</feature>
<evidence type="ECO:0000313" key="4">
    <source>
        <dbReference type="Proteomes" id="UP000241203"/>
    </source>
</evidence>
<keyword evidence="5" id="KW-1185">Reference proteome</keyword>
<evidence type="ECO:0000313" key="2">
    <source>
        <dbReference type="EMBL" id="PSL37291.1"/>
    </source>
</evidence>
<dbReference type="AlphaFoldDB" id="A0A2P8GTJ9"/>
<organism evidence="2 4">
    <name type="scientific">Labedella gwakjiensis</name>
    <dbReference type="NCBI Taxonomy" id="390269"/>
    <lineage>
        <taxon>Bacteria</taxon>
        <taxon>Bacillati</taxon>
        <taxon>Actinomycetota</taxon>
        <taxon>Actinomycetes</taxon>
        <taxon>Micrococcales</taxon>
        <taxon>Microbacteriaceae</taxon>
        <taxon>Labedella</taxon>
    </lineage>
</organism>
<dbReference type="Proteomes" id="UP000241203">
    <property type="component" value="Unassembled WGS sequence"/>
</dbReference>
<dbReference type="EMBL" id="PYAU01000001">
    <property type="protein sequence ID" value="PSL37291.1"/>
    <property type="molecule type" value="Genomic_DNA"/>
</dbReference>
<evidence type="ECO:0000313" key="5">
    <source>
        <dbReference type="Proteomes" id="UP000268291"/>
    </source>
</evidence>
<dbReference type="Proteomes" id="UP000268291">
    <property type="component" value="Unassembled WGS sequence"/>
</dbReference>
<accession>A0A2P8GTJ9</accession>
<dbReference type="RefSeq" id="WP_106562449.1">
    <property type="nucleotide sequence ID" value="NZ_PYAU01000001.1"/>
</dbReference>
<sequence>MSEFEPRRDPKRPGLGRGFSVVLWTWLVLSLAAGVAAAVATSAAVDGPQDVAGSRRHILQALESVGYVVRGEYVVDSDALASARILLAACLVIIPAIVPYAIVVAARAGLRADAAEAAERDA</sequence>
<proteinExistence type="predicted"/>